<dbReference type="AlphaFoldDB" id="A0A7W8X9R0"/>
<organism evidence="1 2">
    <name type="scientific">Rhizobium giardinii</name>
    <dbReference type="NCBI Taxonomy" id="56731"/>
    <lineage>
        <taxon>Bacteria</taxon>
        <taxon>Pseudomonadati</taxon>
        <taxon>Pseudomonadota</taxon>
        <taxon>Alphaproteobacteria</taxon>
        <taxon>Hyphomicrobiales</taxon>
        <taxon>Rhizobiaceae</taxon>
        <taxon>Rhizobium/Agrobacterium group</taxon>
        <taxon>Rhizobium</taxon>
    </lineage>
</organism>
<dbReference type="EMBL" id="JACHBK010000014">
    <property type="protein sequence ID" value="MBB5538610.1"/>
    <property type="molecule type" value="Genomic_DNA"/>
</dbReference>
<sequence>MQVSRSESGLVLDEPAHTMKQRQVESLERIKAVAKHLPADWKFERDEANAR</sequence>
<accession>A0A7W8X9R0</accession>
<protein>
    <submittedName>
        <fullName evidence="1">Uncharacterized protein</fullName>
    </submittedName>
</protein>
<proteinExistence type="predicted"/>
<comment type="caution">
    <text evidence="1">The sequence shown here is derived from an EMBL/GenBank/DDBJ whole genome shotgun (WGS) entry which is preliminary data.</text>
</comment>
<name>A0A7W8X9R0_9HYPH</name>
<dbReference type="RefSeq" id="WP_018330075.1">
    <property type="nucleotide sequence ID" value="NZ_JACHBK010000014.1"/>
</dbReference>
<dbReference type="Proteomes" id="UP000585507">
    <property type="component" value="Unassembled WGS sequence"/>
</dbReference>
<evidence type="ECO:0000313" key="2">
    <source>
        <dbReference type="Proteomes" id="UP000585507"/>
    </source>
</evidence>
<gene>
    <name evidence="1" type="ORF">GGD55_005349</name>
</gene>
<keyword evidence="2" id="KW-1185">Reference proteome</keyword>
<evidence type="ECO:0000313" key="1">
    <source>
        <dbReference type="EMBL" id="MBB5538610.1"/>
    </source>
</evidence>
<reference evidence="1 2" key="1">
    <citation type="submission" date="2020-08" db="EMBL/GenBank/DDBJ databases">
        <title>Genomic Encyclopedia of Type Strains, Phase IV (KMG-V): Genome sequencing to study the core and pangenomes of soil and plant-associated prokaryotes.</title>
        <authorList>
            <person name="Whitman W."/>
        </authorList>
    </citation>
    <scope>NUCLEOTIDE SEQUENCE [LARGE SCALE GENOMIC DNA]</scope>
    <source>
        <strain evidence="1 2">SEMIA 4084</strain>
    </source>
</reference>